<feature type="transmembrane region" description="Helical" evidence="8">
    <location>
        <begin position="144"/>
        <end position="162"/>
    </location>
</feature>
<feature type="transmembrane region" description="Helical" evidence="8">
    <location>
        <begin position="19"/>
        <end position="38"/>
    </location>
</feature>
<evidence type="ECO:0000259" key="9">
    <source>
        <dbReference type="Pfam" id="PF13231"/>
    </source>
</evidence>
<evidence type="ECO:0000256" key="5">
    <source>
        <dbReference type="ARBA" id="ARBA00022692"/>
    </source>
</evidence>
<feature type="transmembrane region" description="Helical" evidence="8">
    <location>
        <begin position="341"/>
        <end position="361"/>
    </location>
</feature>
<feature type="transmembrane region" description="Helical" evidence="8">
    <location>
        <begin position="281"/>
        <end position="306"/>
    </location>
</feature>
<keyword evidence="4 10" id="KW-0808">Transferase</keyword>
<evidence type="ECO:0000313" key="10">
    <source>
        <dbReference type="EMBL" id="MEX6690123.1"/>
    </source>
</evidence>
<evidence type="ECO:0000256" key="2">
    <source>
        <dbReference type="ARBA" id="ARBA00022475"/>
    </source>
</evidence>
<keyword evidence="6 8" id="KW-1133">Transmembrane helix</keyword>
<evidence type="ECO:0000256" key="6">
    <source>
        <dbReference type="ARBA" id="ARBA00022989"/>
    </source>
</evidence>
<feature type="domain" description="Glycosyltransferase RgtA/B/C/D-like" evidence="9">
    <location>
        <begin position="73"/>
        <end position="232"/>
    </location>
</feature>
<feature type="transmembrane region" description="Helical" evidence="8">
    <location>
        <begin position="174"/>
        <end position="205"/>
    </location>
</feature>
<evidence type="ECO:0000256" key="1">
    <source>
        <dbReference type="ARBA" id="ARBA00004651"/>
    </source>
</evidence>
<evidence type="ECO:0000313" key="11">
    <source>
        <dbReference type="Proteomes" id="UP001560573"/>
    </source>
</evidence>
<comment type="caution">
    <text evidence="10">The sequence shown here is derived from an EMBL/GenBank/DDBJ whole genome shotgun (WGS) entry which is preliminary data.</text>
</comment>
<keyword evidence="5 8" id="KW-0812">Transmembrane</keyword>
<feature type="transmembrane region" description="Helical" evidence="8">
    <location>
        <begin position="318"/>
        <end position="335"/>
    </location>
</feature>
<keyword evidence="3 10" id="KW-0328">Glycosyltransferase</keyword>
<dbReference type="PANTHER" id="PTHR33908">
    <property type="entry name" value="MANNOSYLTRANSFERASE YKCB-RELATED"/>
    <property type="match status" value="1"/>
</dbReference>
<evidence type="ECO:0000256" key="4">
    <source>
        <dbReference type="ARBA" id="ARBA00022679"/>
    </source>
</evidence>
<keyword evidence="11" id="KW-1185">Reference proteome</keyword>
<dbReference type="GO" id="GO:0016757">
    <property type="term" value="F:glycosyltransferase activity"/>
    <property type="evidence" value="ECO:0007669"/>
    <property type="project" value="UniProtKB-KW"/>
</dbReference>
<evidence type="ECO:0000256" key="7">
    <source>
        <dbReference type="ARBA" id="ARBA00023136"/>
    </source>
</evidence>
<comment type="subcellular location">
    <subcellularLocation>
        <location evidence="1">Cell membrane</location>
        <topology evidence="1">Multi-pass membrane protein</topology>
    </subcellularLocation>
</comment>
<dbReference type="RefSeq" id="WP_369331534.1">
    <property type="nucleotide sequence ID" value="NZ_JAULBC010000008.1"/>
</dbReference>
<organism evidence="10 11">
    <name type="scientific">Danxiaibacter flavus</name>
    <dbReference type="NCBI Taxonomy" id="3049108"/>
    <lineage>
        <taxon>Bacteria</taxon>
        <taxon>Pseudomonadati</taxon>
        <taxon>Bacteroidota</taxon>
        <taxon>Chitinophagia</taxon>
        <taxon>Chitinophagales</taxon>
        <taxon>Chitinophagaceae</taxon>
        <taxon>Danxiaibacter</taxon>
    </lineage>
</organism>
<feature type="transmembrane region" description="Helical" evidence="8">
    <location>
        <begin position="428"/>
        <end position="447"/>
    </location>
</feature>
<dbReference type="EC" id="2.4.-.-" evidence="10"/>
<gene>
    <name evidence="10" type="ORF">QTN47_21620</name>
</gene>
<dbReference type="InterPro" id="IPR038731">
    <property type="entry name" value="RgtA/B/C-like"/>
</dbReference>
<feature type="transmembrane region" description="Helical" evidence="8">
    <location>
        <begin position="118"/>
        <end position="138"/>
    </location>
</feature>
<keyword evidence="2" id="KW-1003">Cell membrane</keyword>
<dbReference type="Pfam" id="PF13231">
    <property type="entry name" value="PMT_2"/>
    <property type="match status" value="1"/>
</dbReference>
<feature type="transmembrane region" description="Helical" evidence="8">
    <location>
        <begin position="398"/>
        <end position="416"/>
    </location>
</feature>
<sequence>MANQSGNDLLTKEISLPRILFYVLLAVAIVVNASGLFIDILEPDSALYASIAKRIALTNDWVNLYGDGHDWLDKPHFPFWVAAISFKVFGINAFGYKLPSFIFWLIGIRYTYLLTKNIYNDSVARLAVIIYITALHGVLENFDVRAEGYLTALIIAAIYYILRAGEKGRLLYYLLAAFCSACAIMTKGIFVLFTIWGGFALYWLVTYQWKQFVDYRIWLTVLLTLVFTFPELCSLYVQFDMHPEKIDFGQTHVSGIRFFFWDSQFGRFFNTGPIRGEGDPFFFLHTLLWAFLPWPVILYTAVIRLFARKGNGDPSNRIFIVYGSAAITFVLFSLSKFQLPHYIIIIFPQLAIITAQGLMSFFSSKKLAKGVSITQSILLIITVVASIALMFITGFNGFYSVVIFASVIGCFIFYKYRKTTLRDIVLKGFASFAMLHLFLNVVFYPQLLQFQSGMLAGKWLTEHGYNKKLAMYKSNSYSLEFYAPVNVDRLPTGQSLDSCIAKGNIILYTTKENAAELTGSGYNVQLLKEYAFYPVSRLTLPFLNYKTRSRELQQIVLANVSKK</sequence>
<evidence type="ECO:0000256" key="8">
    <source>
        <dbReference type="SAM" id="Phobius"/>
    </source>
</evidence>
<proteinExistence type="predicted"/>
<feature type="transmembrane region" description="Helical" evidence="8">
    <location>
        <begin position="217"/>
        <end position="239"/>
    </location>
</feature>
<feature type="transmembrane region" description="Helical" evidence="8">
    <location>
        <begin position="373"/>
        <end position="392"/>
    </location>
</feature>
<dbReference type="Proteomes" id="UP001560573">
    <property type="component" value="Unassembled WGS sequence"/>
</dbReference>
<feature type="transmembrane region" description="Helical" evidence="8">
    <location>
        <begin position="79"/>
        <end position="106"/>
    </location>
</feature>
<dbReference type="EMBL" id="JAULBC010000008">
    <property type="protein sequence ID" value="MEX6690123.1"/>
    <property type="molecule type" value="Genomic_DNA"/>
</dbReference>
<reference evidence="10 11" key="1">
    <citation type="submission" date="2023-07" db="EMBL/GenBank/DDBJ databases">
        <authorList>
            <person name="Lian W.-H."/>
        </authorList>
    </citation>
    <scope>NUCLEOTIDE SEQUENCE [LARGE SCALE GENOMIC DNA]</scope>
    <source>
        <strain evidence="10 11">SYSU DXS3180</strain>
    </source>
</reference>
<accession>A0ABV3ZNF8</accession>
<protein>
    <submittedName>
        <fullName evidence="10">Glycosyltransferase family 39 protein</fullName>
        <ecNumber evidence="10">2.4.-.-</ecNumber>
    </submittedName>
</protein>
<keyword evidence="7 8" id="KW-0472">Membrane</keyword>
<dbReference type="PANTHER" id="PTHR33908:SF3">
    <property type="entry name" value="UNDECAPRENYL PHOSPHATE-ALPHA-4-AMINO-4-DEOXY-L-ARABINOSE ARABINOSYL TRANSFERASE"/>
    <property type="match status" value="1"/>
</dbReference>
<name>A0ABV3ZNF8_9BACT</name>
<dbReference type="InterPro" id="IPR050297">
    <property type="entry name" value="LipidA_mod_glycosyltrf_83"/>
</dbReference>
<evidence type="ECO:0000256" key="3">
    <source>
        <dbReference type="ARBA" id="ARBA00022676"/>
    </source>
</evidence>